<feature type="compositionally biased region" description="Basic residues" evidence="2">
    <location>
        <begin position="323"/>
        <end position="339"/>
    </location>
</feature>
<dbReference type="Pfam" id="PF00098">
    <property type="entry name" value="zf-CCHC"/>
    <property type="match status" value="1"/>
</dbReference>
<evidence type="ECO:0000259" key="3">
    <source>
        <dbReference type="PROSITE" id="PS50158"/>
    </source>
</evidence>
<evidence type="ECO:0000256" key="2">
    <source>
        <dbReference type="SAM" id="MobiDB-lite"/>
    </source>
</evidence>
<dbReference type="Gene3D" id="3.40.50.12700">
    <property type="match status" value="1"/>
</dbReference>
<keyword evidence="1" id="KW-0862">Zinc</keyword>
<keyword evidence="1" id="KW-0479">Metal-binding</keyword>
<protein>
    <submittedName>
        <fullName evidence="4">Transposon TX1 uncharacterized 82 kDa protein ORF 1</fullName>
    </submittedName>
</protein>
<organism evidence="4 5">
    <name type="scientific">Takifugu flavidus</name>
    <name type="common">sansaifugu</name>
    <dbReference type="NCBI Taxonomy" id="433684"/>
    <lineage>
        <taxon>Eukaryota</taxon>
        <taxon>Metazoa</taxon>
        <taxon>Chordata</taxon>
        <taxon>Craniata</taxon>
        <taxon>Vertebrata</taxon>
        <taxon>Euteleostomi</taxon>
        <taxon>Actinopterygii</taxon>
        <taxon>Neopterygii</taxon>
        <taxon>Teleostei</taxon>
        <taxon>Neoteleostei</taxon>
        <taxon>Acanthomorphata</taxon>
        <taxon>Eupercaria</taxon>
        <taxon>Tetraodontiformes</taxon>
        <taxon>Tetradontoidea</taxon>
        <taxon>Tetraodontidae</taxon>
        <taxon>Takifugu</taxon>
    </lineage>
</organism>
<dbReference type="AlphaFoldDB" id="A0A5C6MMX2"/>
<dbReference type="SUPFAM" id="SSF57756">
    <property type="entry name" value="Retrovirus zinc finger-like domains"/>
    <property type="match status" value="1"/>
</dbReference>
<accession>A0A5C6MMX2</accession>
<dbReference type="GO" id="GO:0008270">
    <property type="term" value="F:zinc ion binding"/>
    <property type="evidence" value="ECO:0007669"/>
    <property type="project" value="UniProtKB-KW"/>
</dbReference>
<dbReference type="Gene3D" id="4.10.60.10">
    <property type="entry name" value="Zinc finger, CCHC-type"/>
    <property type="match status" value="1"/>
</dbReference>
<dbReference type="PROSITE" id="PS50158">
    <property type="entry name" value="ZF_CCHC"/>
    <property type="match status" value="1"/>
</dbReference>
<evidence type="ECO:0000313" key="4">
    <source>
        <dbReference type="EMBL" id="TWW55988.1"/>
    </source>
</evidence>
<dbReference type="GO" id="GO:0003676">
    <property type="term" value="F:nucleic acid binding"/>
    <property type="evidence" value="ECO:0007669"/>
    <property type="project" value="InterPro"/>
</dbReference>
<feature type="region of interest" description="Disordered" evidence="2">
    <location>
        <begin position="288"/>
        <end position="351"/>
    </location>
</feature>
<dbReference type="InterPro" id="IPR001878">
    <property type="entry name" value="Znf_CCHC"/>
</dbReference>
<dbReference type="Proteomes" id="UP000324091">
    <property type="component" value="Chromosome 9"/>
</dbReference>
<dbReference type="InterPro" id="IPR036875">
    <property type="entry name" value="Znf_CCHC_sf"/>
</dbReference>
<name>A0A5C6MMX2_9TELE</name>
<reference evidence="4 5" key="1">
    <citation type="submission" date="2019-04" db="EMBL/GenBank/DDBJ databases">
        <title>Chromosome genome assembly for Takifugu flavidus.</title>
        <authorList>
            <person name="Xiao S."/>
        </authorList>
    </citation>
    <scope>NUCLEOTIDE SEQUENCE [LARGE SCALE GENOMIC DNA]</scope>
    <source>
        <strain evidence="4">HTHZ2018</strain>
        <tissue evidence="4">Muscle</tissue>
    </source>
</reference>
<feature type="domain" description="CCHC-type" evidence="3">
    <location>
        <begin position="168"/>
        <end position="182"/>
    </location>
</feature>
<feature type="region of interest" description="Disordered" evidence="2">
    <location>
        <begin position="194"/>
        <end position="215"/>
    </location>
</feature>
<proteinExistence type="predicted"/>
<dbReference type="Gene3D" id="3.40.50.12690">
    <property type="match status" value="1"/>
</dbReference>
<evidence type="ECO:0000313" key="5">
    <source>
        <dbReference type="Proteomes" id="UP000324091"/>
    </source>
</evidence>
<sequence length="498" mass="54102">MAANAGLTGLSRKHGVKVGAGSVLSVEEVALAVGQKIKSATRMNRAVVLFLGKVEQVNTLVETGITVGGKFIQNTSLTQPAARITLSNVPPFISDEFLVRELSRHGKVVSPIPKMLRGCKSPLLRHVVSHRRQVHMILNNKAEEFNYRFIVRVDDFDYTLFATSSALKCFNCREEGHLARACLSRLAPDAPAAEPAAPAARSGGEVSVAQCGGKPRCPRRGGSVSMASPSLSPGVFVCSACEMFGYSSASLSEGNRCRKCSLFMAMEARLGELETRFRSLELAGVASSSQDKLVAAEPPSVATTSGPPAAAEQPASQGGWVMVRRKRSPKQRPTVHHHPLPVANRFSPLGDTPTEKPTLVIGDSVLRYVKPTPATIVKCIPGARVGDIEANLWLLARRNRKFGKVIIHVGANDTRLRQSEVTKINLESVCNYAKTMSDSVEFSGPLPNLASNEMFSRMSSLRRWLSRWCPENQVAFIDNWSTFWGKPGLIRRDGVHPP</sequence>
<keyword evidence="5" id="KW-1185">Reference proteome</keyword>
<dbReference type="EMBL" id="RHFK02000022">
    <property type="protein sequence ID" value="TWW55988.1"/>
    <property type="molecule type" value="Genomic_DNA"/>
</dbReference>
<gene>
    <name evidence="4" type="ORF">D4764_09G0010380</name>
</gene>
<dbReference type="SMART" id="SM00343">
    <property type="entry name" value="ZnF_C2HC"/>
    <property type="match status" value="1"/>
</dbReference>
<dbReference type="SUPFAM" id="SSF52266">
    <property type="entry name" value="SGNH hydrolase"/>
    <property type="match status" value="1"/>
</dbReference>
<keyword evidence="1" id="KW-0863">Zinc-finger</keyword>
<comment type="caution">
    <text evidence="4">The sequence shown here is derived from an EMBL/GenBank/DDBJ whole genome shotgun (WGS) entry which is preliminary data.</text>
</comment>
<evidence type="ECO:0000256" key="1">
    <source>
        <dbReference type="PROSITE-ProRule" id="PRU00047"/>
    </source>
</evidence>